<evidence type="ECO:0000313" key="2">
    <source>
        <dbReference type="Proteomes" id="UP000536835"/>
    </source>
</evidence>
<comment type="caution">
    <text evidence="1">The sequence shown here is derived from an EMBL/GenBank/DDBJ whole genome shotgun (WGS) entry which is preliminary data.</text>
</comment>
<gene>
    <name evidence="1" type="ORF">HK107_06570</name>
</gene>
<proteinExistence type="predicted"/>
<organism evidence="1 2">
    <name type="scientific">Parvularcula mediterranea</name>
    <dbReference type="NCBI Taxonomy" id="2732508"/>
    <lineage>
        <taxon>Bacteria</taxon>
        <taxon>Pseudomonadati</taxon>
        <taxon>Pseudomonadota</taxon>
        <taxon>Alphaproteobacteria</taxon>
        <taxon>Parvularculales</taxon>
        <taxon>Parvularculaceae</taxon>
        <taxon>Parvularcula</taxon>
    </lineage>
</organism>
<accession>A0A7Y3W567</accession>
<evidence type="ECO:0000313" key="1">
    <source>
        <dbReference type="EMBL" id="NNU15982.1"/>
    </source>
</evidence>
<reference evidence="1 2" key="1">
    <citation type="submission" date="2020-05" db="EMBL/GenBank/DDBJ databases">
        <title>Parvularcula mediterraneae sp. nov., isolated from polypropylene straw from shallow seawater of the seashore of Laganas in Zakynthos island, Greece.</title>
        <authorList>
            <person name="Szabo I."/>
            <person name="Al-Omari J."/>
            <person name="Rado J."/>
            <person name="Szerdahelyi G.S."/>
        </authorList>
    </citation>
    <scope>NUCLEOTIDE SEQUENCE [LARGE SCALE GENOMIC DNA]</scope>
    <source>
        <strain evidence="1 2">ZS-1/3</strain>
    </source>
</reference>
<dbReference type="Proteomes" id="UP000536835">
    <property type="component" value="Unassembled WGS sequence"/>
</dbReference>
<dbReference type="AlphaFoldDB" id="A0A7Y3W567"/>
<dbReference type="EMBL" id="JABFCX010000002">
    <property type="protein sequence ID" value="NNU15982.1"/>
    <property type="molecule type" value="Genomic_DNA"/>
</dbReference>
<protein>
    <submittedName>
        <fullName evidence="1">Uncharacterized protein</fullName>
    </submittedName>
</protein>
<dbReference type="RefSeq" id="WP_173197844.1">
    <property type="nucleotide sequence ID" value="NZ_JABFCX010000002.1"/>
</dbReference>
<name>A0A7Y3W567_9PROT</name>
<sequence length="168" mass="18421">MLTFLACSCAHDEKLTESQYLYIPVLPDSKTSYAIDVKARSVERLDTYSFDTISGPIDVCSTSEIKCLTIPAMNARISIPIDVSIVDWTVKETQFTVSNVLADGWLVTARSNDGYLTVYEYDFCRGVQTIVVWNSEPAGFVTGIFAADGIGLFSSKDACDTRASEALD</sequence>
<keyword evidence="2" id="KW-1185">Reference proteome</keyword>